<dbReference type="AlphaFoldDB" id="A0A3E0K0A9"/>
<dbReference type="Proteomes" id="UP000257014">
    <property type="component" value="Unassembled WGS sequence"/>
</dbReference>
<organism evidence="1 2">
    <name type="scientific">Caldibacillus debilis</name>
    <dbReference type="NCBI Taxonomy" id="301148"/>
    <lineage>
        <taxon>Bacteria</taxon>
        <taxon>Bacillati</taxon>
        <taxon>Bacillota</taxon>
        <taxon>Bacilli</taxon>
        <taxon>Bacillales</taxon>
        <taxon>Bacillaceae</taxon>
        <taxon>Caldibacillus</taxon>
    </lineage>
</organism>
<protein>
    <submittedName>
        <fullName evidence="1">Uncharacterized protein</fullName>
    </submittedName>
</protein>
<accession>A0A3E0K0A9</accession>
<gene>
    <name evidence="1" type="ORF">C6P37_14425</name>
</gene>
<name>A0A3E0K0A9_9BACI</name>
<sequence>MLWKRNGIAGSGGTNRFRADIRKRALKRSDFFQRKKGDGTPFFPVPGQNPREDYARIHFQISFGVAFFP</sequence>
<dbReference type="EMBL" id="QEWE01000030">
    <property type="protein sequence ID" value="REJ25833.1"/>
    <property type="molecule type" value="Genomic_DNA"/>
</dbReference>
<proteinExistence type="predicted"/>
<evidence type="ECO:0000313" key="1">
    <source>
        <dbReference type="EMBL" id="REJ25833.1"/>
    </source>
</evidence>
<comment type="caution">
    <text evidence="1">The sequence shown here is derived from an EMBL/GenBank/DDBJ whole genome shotgun (WGS) entry which is preliminary data.</text>
</comment>
<reference evidence="1 2" key="1">
    <citation type="submission" date="2018-03" db="EMBL/GenBank/DDBJ databases">
        <authorList>
            <person name="Keele B.F."/>
        </authorList>
    </citation>
    <scope>NUCLEOTIDE SEQUENCE [LARGE SCALE GENOMIC DNA]</scope>
    <source>
        <strain evidence="1">ZCTH4_d</strain>
    </source>
</reference>
<evidence type="ECO:0000313" key="2">
    <source>
        <dbReference type="Proteomes" id="UP000257014"/>
    </source>
</evidence>